<protein>
    <submittedName>
        <fullName evidence="3">Myosin-7B</fullName>
    </submittedName>
</protein>
<dbReference type="Gene3D" id="1.10.287.1490">
    <property type="match status" value="1"/>
</dbReference>
<accession>A0A6P6RTY1</accession>
<evidence type="ECO:0000256" key="1">
    <source>
        <dbReference type="SAM" id="Coils"/>
    </source>
</evidence>
<feature type="coiled-coil region" evidence="1">
    <location>
        <begin position="598"/>
        <end position="636"/>
    </location>
</feature>
<reference evidence="3" key="1">
    <citation type="submission" date="2025-08" db="UniProtKB">
        <authorList>
            <consortium name="RefSeq"/>
        </authorList>
    </citation>
    <scope>IDENTIFICATION</scope>
</reference>
<evidence type="ECO:0000313" key="2">
    <source>
        <dbReference type="Proteomes" id="UP000515125"/>
    </source>
</evidence>
<feature type="coiled-coil region" evidence="1">
    <location>
        <begin position="717"/>
        <end position="940"/>
    </location>
</feature>
<keyword evidence="2" id="KW-1185">Reference proteome</keyword>
<feature type="coiled-coil region" evidence="1">
    <location>
        <begin position="218"/>
        <end position="368"/>
    </location>
</feature>
<dbReference type="OrthoDB" id="346017at2759"/>
<gene>
    <name evidence="3" type="primary">LOC34620149</name>
</gene>
<keyword evidence="1" id="KW-0175">Coiled coil</keyword>
<name>A0A6P6RTY1_9EIME</name>
<dbReference type="Proteomes" id="UP000515125">
    <property type="component" value="Unplaced"/>
</dbReference>
<feature type="coiled-coil region" evidence="1">
    <location>
        <begin position="445"/>
        <end position="567"/>
    </location>
</feature>
<sequence>MDADNFAKLTTILDLLDRCKKNLSQAIQQETPMKTRSSMHAGHTLSKRSTRNEGIFDFGTHGGFSKKDGVVHVLERRKTIKRTQTLLLRRRTRMSKSFPSLSEHATSSLSLSCLDQELQECILSRGLMHIFDSSATSNGQSAEPIECDVQSECLDYFSEESEHPPDVDWEEMPQRRRFSTCSLENMTTEDYTHMHPQILGQLFDRILDYLQNDFDELVEKLKEQNGHLKQDVISLRKKLDDAVETNDEQVQELKEMTERILDVEAEGRELTRQLNLMEARIKRYQDNQKGVVKLEEEKHNLGMECAALQERIKELTIQVSAQDMQKVAELAHDLVTLKGTTQAKDEEIKSLKRELDRKGRLLESLNVTIAAQQMYNFESPRGDITSRQLTPRSSISHLLAGITNPRRAAVRQRFSASVPSNSEHSMSLATELQQTTPPPTLPNGLREAQDRLKAALAEMESLRLSNEALKEQMVELRQEMEAKDAFMRQSLEESSQHLATTREQLAKESAELERTTKALQATKDDLRTSIDALNLTTADNEKLLAEVEEAKRLLRDAQEHLTDALASRASPEVVRGLEDKVAVLIEELRTKAMRLDECEKYQKELEEQRVTLQNCVENSMKQIDELSSRVESLEGQLIATTNVANALGAEISKLLELVERGSVSDKEREEAEKQREALLALLEGERHRAAALAQNIAQQRVVEEEQREFAESAYRLQKELQHQVNFLRSELARREGETEAMRQRLDEQADAAEKAKQSMQIALCAAYDKLQARQVELEGLLREKADLEMASTDGKLQMQRLQEESQATLEERDQELQEVKRQMEEYAAKIDYYVSREAAYTSEADRLREDISALELGLQTAKEEGERLLALKHQETRQLKEAQKAALAAMQEQVDALKKERRALRDAAPEAHDSKLLSEYEALLKAVKDLREQNTLLSAALDEGRSGHVLAEEKLQQKHAALLSSFHEAQKKYEELQKVLDRTTSEYHKSLEDAQRQLADLKPQLTQMAADHQGREAKLMERIQELEQTRLCLQAEVAELKERNGSALVEATHKAEAEALRAEKNALNAQIEQLHALIKAKDMQRSEALEQTEENQKLIQQLLDSLQEHQRRLEEADKLLADKSSLKANARMWQENESLKGQLEELKAMIMVQRRDTDSAGVLDMLQHQLQNLAREFSAFKKVEAQQLMDLKGAIGGTTQVFNVSYPPFIIPLVNVHESKDKNDKTINISGMLDIRAAATGLAPSVSKGLSQARRSALQGSRFQDVLCRWQGRCWTATDSFWKDCSCTPASDVHSSVSDRWMSQTQVFKPAVLQQTYVVRVSLVSDMSSFNVMGENELRCLFISGKDEVQAMRVQMGAFRTSPRVEGPLQLSGVALSPRLEAGGFAEHAAPTKAF</sequence>
<feature type="coiled-coil region" evidence="1">
    <location>
        <begin position="966"/>
        <end position="1183"/>
    </location>
</feature>
<evidence type="ECO:0000313" key="3">
    <source>
        <dbReference type="RefSeq" id="XP_026190575.1"/>
    </source>
</evidence>
<proteinExistence type="predicted"/>
<organism evidence="2 3">
    <name type="scientific">Cyclospora cayetanensis</name>
    <dbReference type="NCBI Taxonomy" id="88456"/>
    <lineage>
        <taxon>Eukaryota</taxon>
        <taxon>Sar</taxon>
        <taxon>Alveolata</taxon>
        <taxon>Apicomplexa</taxon>
        <taxon>Conoidasida</taxon>
        <taxon>Coccidia</taxon>
        <taxon>Eucoccidiorida</taxon>
        <taxon>Eimeriorina</taxon>
        <taxon>Eimeriidae</taxon>
        <taxon>Cyclospora</taxon>
    </lineage>
</organism>
<dbReference type="RefSeq" id="XP_026190575.1">
    <property type="nucleotide sequence ID" value="XM_026334790.1"/>
</dbReference>
<dbReference type="GeneID" id="34620149"/>